<evidence type="ECO:0000256" key="3">
    <source>
        <dbReference type="ARBA" id="ARBA00022857"/>
    </source>
</evidence>
<dbReference type="PANTHER" id="PTHR43543">
    <property type="entry name" value="MALONIC SEMIALDEHYDE REDUCTASE RUTE-RELATED"/>
    <property type="match status" value="1"/>
</dbReference>
<evidence type="ECO:0000256" key="2">
    <source>
        <dbReference type="ARBA" id="ARBA00022643"/>
    </source>
</evidence>
<dbReference type="InterPro" id="IPR029479">
    <property type="entry name" value="Nitroreductase"/>
</dbReference>
<evidence type="ECO:0000256" key="4">
    <source>
        <dbReference type="ARBA" id="ARBA00023002"/>
    </source>
</evidence>
<evidence type="ECO:0000313" key="7">
    <source>
        <dbReference type="EMBL" id="KYF58700.1"/>
    </source>
</evidence>
<keyword evidence="2 5" id="KW-0288">FMN</keyword>
<accession>A0A150PSQ8</accession>
<proteinExistence type="inferred from homology"/>
<gene>
    <name evidence="7" type="ORF">BE08_46020</name>
</gene>
<evidence type="ECO:0000256" key="1">
    <source>
        <dbReference type="ARBA" id="ARBA00022630"/>
    </source>
</evidence>
<dbReference type="Pfam" id="PF00881">
    <property type="entry name" value="Nitroreductase"/>
    <property type="match status" value="1"/>
</dbReference>
<dbReference type="InterPro" id="IPR000415">
    <property type="entry name" value="Nitroreductase-like"/>
</dbReference>
<dbReference type="CDD" id="cd02148">
    <property type="entry name" value="RutE-like"/>
    <property type="match status" value="1"/>
</dbReference>
<comment type="cofactor">
    <cofactor evidence="5">
        <name>FMN</name>
        <dbReference type="ChEBI" id="CHEBI:58210"/>
    </cofactor>
</comment>
<dbReference type="PANTHER" id="PTHR43543:SF1">
    <property type="entry name" value="MALONIC SEMIALDEHYDE REDUCTASE RUTE-RELATED"/>
    <property type="match status" value="1"/>
</dbReference>
<dbReference type="SUPFAM" id="SSF55469">
    <property type="entry name" value="FMN-dependent nitroreductase-like"/>
    <property type="match status" value="1"/>
</dbReference>
<dbReference type="GO" id="GO:0016491">
    <property type="term" value="F:oxidoreductase activity"/>
    <property type="evidence" value="ECO:0007669"/>
    <property type="project" value="UniProtKB-UniRule"/>
</dbReference>
<reference evidence="7 8" key="1">
    <citation type="submission" date="2014-02" db="EMBL/GenBank/DDBJ databases">
        <title>The small core and large imbalanced accessory genome model reveals a collaborative survival strategy of Sorangium cellulosum strains in nature.</title>
        <authorList>
            <person name="Han K."/>
            <person name="Peng R."/>
            <person name="Blom J."/>
            <person name="Li Y.-Z."/>
        </authorList>
    </citation>
    <scope>NUCLEOTIDE SEQUENCE [LARGE SCALE GENOMIC DNA]</scope>
    <source>
        <strain evidence="7 8">So0157-25</strain>
    </source>
</reference>
<feature type="domain" description="Nitroreductase" evidence="6">
    <location>
        <begin position="20"/>
        <end position="172"/>
    </location>
</feature>
<dbReference type="NCBIfam" id="NF003768">
    <property type="entry name" value="PRK05365.1"/>
    <property type="match status" value="1"/>
</dbReference>
<evidence type="ECO:0000256" key="5">
    <source>
        <dbReference type="HAMAP-Rule" id="MF_01204"/>
    </source>
</evidence>
<keyword evidence="3 5" id="KW-0521">NADP</keyword>
<dbReference type="EC" id="1.-.-.-" evidence="5"/>
<organism evidence="7 8">
    <name type="scientific">Sorangium cellulosum</name>
    <name type="common">Polyangium cellulosum</name>
    <dbReference type="NCBI Taxonomy" id="56"/>
    <lineage>
        <taxon>Bacteria</taxon>
        <taxon>Pseudomonadati</taxon>
        <taxon>Myxococcota</taxon>
        <taxon>Polyangia</taxon>
        <taxon>Polyangiales</taxon>
        <taxon>Polyangiaceae</taxon>
        <taxon>Sorangium</taxon>
    </lineage>
</organism>
<sequence>MSDQLLQQVLLEARTHNGWLAEPIDDATLRRLYEALRLGPTAANSVPARIVFVKSPEAKERLRPCLAEGNVEKTMSAPVTAIIAYDTRFHEKMPKLFPARPTMGEALAGMPPEQRDFFLLQNASLQAGYLILAARALGLDCGPMGGFDREKVDAAFLAGVPWKSILLINLGHGDPAKLYPRNPRLDFEEACRIA</sequence>
<protein>
    <recommendedName>
        <fullName evidence="5">Putative NADH dehydrogenase/NAD(P)H nitroreductase BE08_46020</fullName>
        <ecNumber evidence="5">1.-.-.-</ecNumber>
    </recommendedName>
</protein>
<dbReference type="EMBL" id="JELY01000624">
    <property type="protein sequence ID" value="KYF58700.1"/>
    <property type="molecule type" value="Genomic_DNA"/>
</dbReference>
<comment type="similarity">
    <text evidence="5">Belongs to the nitroreductase family. HadB/RutE subfamily.</text>
</comment>
<dbReference type="InterPro" id="IPR023936">
    <property type="entry name" value="RutE-like"/>
</dbReference>
<dbReference type="AlphaFoldDB" id="A0A150PSQ8"/>
<dbReference type="Gene3D" id="3.40.109.10">
    <property type="entry name" value="NADH Oxidase"/>
    <property type="match status" value="1"/>
</dbReference>
<keyword evidence="1 5" id="KW-0285">Flavoprotein</keyword>
<dbReference type="Proteomes" id="UP000075420">
    <property type="component" value="Unassembled WGS sequence"/>
</dbReference>
<keyword evidence="5" id="KW-0520">NAD</keyword>
<keyword evidence="4 5" id="KW-0560">Oxidoreductase</keyword>
<name>A0A150PSQ8_SORCE</name>
<dbReference type="InterPro" id="IPR050461">
    <property type="entry name" value="Nitroreductase_HadB/RutE"/>
</dbReference>
<comment type="caution">
    <text evidence="7">The sequence shown here is derived from an EMBL/GenBank/DDBJ whole genome shotgun (WGS) entry which is preliminary data.</text>
</comment>
<evidence type="ECO:0000313" key="8">
    <source>
        <dbReference type="Proteomes" id="UP000075420"/>
    </source>
</evidence>
<evidence type="ECO:0000259" key="6">
    <source>
        <dbReference type="Pfam" id="PF00881"/>
    </source>
</evidence>
<dbReference type="HAMAP" id="MF_01204">
    <property type="entry name" value="Oxidoreductase_RutE_HadB"/>
    <property type="match status" value="1"/>
</dbReference>